<dbReference type="GO" id="GO:0003676">
    <property type="term" value="F:nucleic acid binding"/>
    <property type="evidence" value="ECO:0007669"/>
    <property type="project" value="InterPro"/>
</dbReference>
<dbReference type="GO" id="GO:0006308">
    <property type="term" value="P:DNA catabolic process"/>
    <property type="evidence" value="ECO:0007669"/>
    <property type="project" value="UniProtKB-UniRule"/>
</dbReference>
<dbReference type="Pfam" id="PF13742">
    <property type="entry name" value="tRNA_anti_2"/>
    <property type="match status" value="1"/>
</dbReference>
<keyword evidence="10" id="KW-1185">Reference proteome</keyword>
<accession>Q30Z95</accession>
<evidence type="ECO:0000256" key="4">
    <source>
        <dbReference type="ARBA" id="ARBA00022839"/>
    </source>
</evidence>
<name>Q30Z95_OLEA2</name>
<feature type="domain" description="OB-fold nucleic acid binding" evidence="8">
    <location>
        <begin position="5"/>
        <end position="114"/>
    </location>
</feature>
<evidence type="ECO:0000259" key="8">
    <source>
        <dbReference type="Pfam" id="PF13742"/>
    </source>
</evidence>
<evidence type="ECO:0000256" key="6">
    <source>
        <dbReference type="RuleBase" id="RU004355"/>
    </source>
</evidence>
<keyword evidence="1 5" id="KW-0963">Cytoplasm</keyword>
<comment type="catalytic activity">
    <reaction evidence="5 6">
        <text>Exonucleolytic cleavage in either 5'- to 3'- or 3'- to 5'-direction to yield nucleoside 5'-phosphates.</text>
        <dbReference type="EC" id="3.1.11.6"/>
    </reaction>
</comment>
<keyword evidence="3 5" id="KW-0378">Hydrolase</keyword>
<feature type="domain" description="Exonuclease VII large subunit C-terminal" evidence="7">
    <location>
        <begin position="140"/>
        <end position="454"/>
    </location>
</feature>
<evidence type="ECO:0000313" key="10">
    <source>
        <dbReference type="Proteomes" id="UP000002710"/>
    </source>
</evidence>
<proteinExistence type="inferred from homology"/>
<evidence type="ECO:0000256" key="5">
    <source>
        <dbReference type="HAMAP-Rule" id="MF_00378"/>
    </source>
</evidence>
<comment type="subcellular location">
    <subcellularLocation>
        <location evidence="5 6">Cytoplasm</location>
    </subcellularLocation>
</comment>
<dbReference type="KEGG" id="dde:Dde_2204"/>
<evidence type="ECO:0000313" key="9">
    <source>
        <dbReference type="EMBL" id="ABB39001.1"/>
    </source>
</evidence>
<dbReference type="HOGENOM" id="CLU_023625_3_1_7"/>
<reference evidence="9 10" key="1">
    <citation type="journal article" date="2011" name="J. Bacteriol.">
        <title>Complete genome sequence and updated annotation of Desulfovibrio alaskensis G20.</title>
        <authorList>
            <person name="Hauser L.J."/>
            <person name="Land M.L."/>
            <person name="Brown S.D."/>
            <person name="Larimer F."/>
            <person name="Keller K.L."/>
            <person name="Rapp-Giles B.J."/>
            <person name="Price M.N."/>
            <person name="Lin M."/>
            <person name="Bruce D.C."/>
            <person name="Detter J.C."/>
            <person name="Tapia R."/>
            <person name="Han C.S."/>
            <person name="Goodwin L.A."/>
            <person name="Cheng J.F."/>
            <person name="Pitluck S."/>
            <person name="Copeland A."/>
            <person name="Lucas S."/>
            <person name="Nolan M."/>
            <person name="Lapidus A.L."/>
            <person name="Palumbo A.V."/>
            <person name="Wall J.D."/>
        </authorList>
    </citation>
    <scope>NUCLEOTIDE SEQUENCE [LARGE SCALE GENOMIC DNA]</scope>
    <source>
        <strain evidence="10">ATCC BAA 1058 / DSM 17464 / G20</strain>
    </source>
</reference>
<dbReference type="Pfam" id="PF02601">
    <property type="entry name" value="Exonuc_VII_L"/>
    <property type="match status" value="1"/>
</dbReference>
<comment type="function">
    <text evidence="5">Bidirectionally degrades single-stranded DNA into large acid-insoluble oligonucleotides, which are then degraded further into small acid-soluble oligonucleotides.</text>
</comment>
<dbReference type="eggNOG" id="COG1570">
    <property type="taxonomic scope" value="Bacteria"/>
</dbReference>
<dbReference type="InterPro" id="IPR025824">
    <property type="entry name" value="OB-fold_nuc-bd_dom"/>
</dbReference>
<dbReference type="PANTHER" id="PTHR30008:SF0">
    <property type="entry name" value="EXODEOXYRIBONUCLEASE 7 LARGE SUBUNIT"/>
    <property type="match status" value="1"/>
</dbReference>
<dbReference type="GO" id="GO:0009318">
    <property type="term" value="C:exodeoxyribonuclease VII complex"/>
    <property type="evidence" value="ECO:0007669"/>
    <property type="project" value="UniProtKB-UniRule"/>
</dbReference>
<evidence type="ECO:0000259" key="7">
    <source>
        <dbReference type="Pfam" id="PF02601"/>
    </source>
</evidence>
<dbReference type="InterPro" id="IPR020579">
    <property type="entry name" value="Exonuc_VII_lsu_C"/>
</dbReference>
<comment type="subunit">
    <text evidence="5">Heterooligomer composed of large and small subunits.</text>
</comment>
<dbReference type="CDD" id="cd04489">
    <property type="entry name" value="ExoVII_LU_OBF"/>
    <property type="match status" value="1"/>
</dbReference>
<keyword evidence="4 5" id="KW-0269">Exonuclease</keyword>
<gene>
    <name evidence="5" type="primary">xseA</name>
    <name evidence="9" type="ordered locus">Dde_2204</name>
</gene>
<dbReference type="PANTHER" id="PTHR30008">
    <property type="entry name" value="EXODEOXYRIBONUCLEASE 7 LARGE SUBUNIT"/>
    <property type="match status" value="1"/>
</dbReference>
<dbReference type="NCBIfam" id="TIGR00237">
    <property type="entry name" value="xseA"/>
    <property type="match status" value="1"/>
</dbReference>
<dbReference type="GO" id="GO:0005737">
    <property type="term" value="C:cytoplasm"/>
    <property type="evidence" value="ECO:0007669"/>
    <property type="project" value="UniProtKB-SubCell"/>
</dbReference>
<dbReference type="EMBL" id="CP000112">
    <property type="protein sequence ID" value="ABB39001.1"/>
    <property type="molecule type" value="Genomic_DNA"/>
</dbReference>
<dbReference type="GO" id="GO:0008855">
    <property type="term" value="F:exodeoxyribonuclease VII activity"/>
    <property type="evidence" value="ECO:0007669"/>
    <property type="project" value="UniProtKB-UniRule"/>
</dbReference>
<dbReference type="AlphaFoldDB" id="Q30Z95"/>
<dbReference type="HAMAP" id="MF_00378">
    <property type="entry name" value="Exonuc_7_L"/>
    <property type="match status" value="1"/>
</dbReference>
<evidence type="ECO:0000256" key="1">
    <source>
        <dbReference type="ARBA" id="ARBA00022490"/>
    </source>
</evidence>
<comment type="similarity">
    <text evidence="5 6">Belongs to the XseA family.</text>
</comment>
<protein>
    <recommendedName>
        <fullName evidence="5">Exodeoxyribonuclease 7 large subunit</fullName>
        <ecNumber evidence="5">3.1.11.6</ecNumber>
    </recommendedName>
    <alternativeName>
        <fullName evidence="5">Exodeoxyribonuclease VII large subunit</fullName>
        <shortName evidence="5">Exonuclease VII large subunit</shortName>
    </alternativeName>
</protein>
<dbReference type="Proteomes" id="UP000002710">
    <property type="component" value="Chromosome"/>
</dbReference>
<dbReference type="EC" id="3.1.11.6" evidence="5"/>
<organism evidence="9 10">
    <name type="scientific">Oleidesulfovibrio alaskensis (strain ATCC BAA-1058 / DSM 17464 / G20)</name>
    <name type="common">Desulfovibrio alaskensis</name>
    <dbReference type="NCBI Taxonomy" id="207559"/>
    <lineage>
        <taxon>Bacteria</taxon>
        <taxon>Pseudomonadati</taxon>
        <taxon>Thermodesulfobacteriota</taxon>
        <taxon>Desulfovibrionia</taxon>
        <taxon>Desulfovibrionales</taxon>
        <taxon>Desulfovibrionaceae</taxon>
        <taxon>Oleidesulfovibrio</taxon>
    </lineage>
</organism>
<dbReference type="STRING" id="207559.Dde_2204"/>
<dbReference type="RefSeq" id="WP_011368096.1">
    <property type="nucleotide sequence ID" value="NC_007519.1"/>
</dbReference>
<sequence length="486" mass="52911">MTKIFSVGEVTRGIKNTLEAAYPFVWVRGQVSNLSRPASGHVYFSLKDEDASLACVWFRHAQRGEETFDPLTGEVFDDGPRPGLAAVMRNGQEMLCAGRVTVYGPRGTYQLVVELAQDVGLGELHLRFEELKKKLAGMGWFDAARKRPLPRHPLRVAVVTAATGAAVRDFVRIAADRGSGCSIRIYPVPVQGDDAPPRIAAALELAAAHDWAQVVVLIRGGGSLEDLWAFNDERVAKAVFESPLPVLTGIGHEVDTAIADMVADVRAATPSHAAQLLWPERQELVQRLDDASQLLDRAWELGMQEREKSVKECERALHWLSPQRSLERLDERFAEAVRRLMAAAQALTERKERRLAAETASLRHAFGPAALDTGLLAVRQLAARLVRAGESFAERAAVRLERETLRLKAADPLLPLERGYSILQRPDGGFVRSVAGLEAGDNLRVLVRDGAADVAVTAVHAVSAAEAAGMPAGGKKIKGDRSDDES</sequence>
<keyword evidence="2 5" id="KW-0540">Nuclease</keyword>
<dbReference type="InterPro" id="IPR003753">
    <property type="entry name" value="Exonuc_VII_L"/>
</dbReference>
<evidence type="ECO:0000256" key="2">
    <source>
        <dbReference type="ARBA" id="ARBA00022722"/>
    </source>
</evidence>
<evidence type="ECO:0000256" key="3">
    <source>
        <dbReference type="ARBA" id="ARBA00022801"/>
    </source>
</evidence>